<dbReference type="AlphaFoldDB" id="A0A1X3DHL6"/>
<feature type="domain" description="NAD-dependent epimerase/dehydratase" evidence="1">
    <location>
        <begin position="3"/>
        <end position="97"/>
    </location>
</feature>
<name>A0A1X3DHL6_9NEIS</name>
<dbReference type="InterPro" id="IPR051207">
    <property type="entry name" value="ComplexI_NDUFA9_subunit"/>
</dbReference>
<dbReference type="PANTHER" id="PTHR12126">
    <property type="entry name" value="NADH-UBIQUINONE OXIDOREDUCTASE 39 KDA SUBUNIT-RELATED"/>
    <property type="match status" value="1"/>
</dbReference>
<evidence type="ECO:0000313" key="3">
    <source>
        <dbReference type="Proteomes" id="UP000193303"/>
    </source>
</evidence>
<dbReference type="PANTHER" id="PTHR12126:SF11">
    <property type="entry name" value="NADH DEHYDROGENASE [UBIQUINONE] 1 ALPHA SUBCOMPLEX SUBUNIT 9, MITOCHONDRIAL"/>
    <property type="match status" value="1"/>
</dbReference>
<dbReference type="OrthoDB" id="5292533at2"/>
<dbReference type="STRING" id="1931275.BV914_08900"/>
<dbReference type="Pfam" id="PF01370">
    <property type="entry name" value="Epimerase"/>
    <property type="match status" value="1"/>
</dbReference>
<reference evidence="3" key="1">
    <citation type="submission" date="2017-01" db="EMBL/GenBank/DDBJ databases">
        <authorList>
            <person name="Mah S.A."/>
            <person name="Swanson W.J."/>
            <person name="Moy G.W."/>
            <person name="Vacquier V.D."/>
        </authorList>
    </citation>
    <scope>NUCLEOTIDE SEQUENCE [LARGE SCALE GENOMIC DNA]</scope>
    <source>
        <strain evidence="3">124861</strain>
    </source>
</reference>
<organism evidence="2 3">
    <name type="scientific">Neisseria dumasiana</name>
    <dbReference type="NCBI Taxonomy" id="1931275"/>
    <lineage>
        <taxon>Bacteria</taxon>
        <taxon>Pseudomonadati</taxon>
        <taxon>Pseudomonadota</taxon>
        <taxon>Betaproteobacteria</taxon>
        <taxon>Neisseriales</taxon>
        <taxon>Neisseriaceae</taxon>
        <taxon>Neisseria</taxon>
    </lineage>
</organism>
<dbReference type="RefSeq" id="WP_085359403.1">
    <property type="nucleotide sequence ID" value="NZ_MTAB01000013.1"/>
</dbReference>
<evidence type="ECO:0000313" key="2">
    <source>
        <dbReference type="EMBL" id="OSI20874.1"/>
    </source>
</evidence>
<sequence>MNILILGGNGFIGRRAAAILRERGHEVVAAGRKECNYLHLDETAVRALLRGKDVVVNAVGVMSRHADILEQVHHRAPEQLAQWAEQEGVSRWVQLSALGADAQSGIAFVGSKGRGDRAVYASGVQVSIARPSVVYGRGGVSCELFILLAKLPLLAMPAGGRFDVQPVHVAEVAEGLANLAENPAEHGTVINMTGGRALTLADYFNTLRATLHKKPPQKMIALPLSWIKPLLPLANIVSNGVLSPGSIALLEQGSCADNGAFASLLGREPLSPEEFADTP</sequence>
<dbReference type="InterPro" id="IPR001509">
    <property type="entry name" value="Epimerase_deHydtase"/>
</dbReference>
<comment type="caution">
    <text evidence="2">The sequence shown here is derived from an EMBL/GenBank/DDBJ whole genome shotgun (WGS) entry which is preliminary data.</text>
</comment>
<dbReference type="InterPro" id="IPR036291">
    <property type="entry name" value="NAD(P)-bd_dom_sf"/>
</dbReference>
<dbReference type="Gene3D" id="3.40.50.720">
    <property type="entry name" value="NAD(P)-binding Rossmann-like Domain"/>
    <property type="match status" value="1"/>
</dbReference>
<proteinExistence type="predicted"/>
<dbReference type="EMBL" id="MTAB01000013">
    <property type="protein sequence ID" value="OSI20874.1"/>
    <property type="molecule type" value="Genomic_DNA"/>
</dbReference>
<protein>
    <submittedName>
        <fullName evidence="2">Epimerase</fullName>
    </submittedName>
</protein>
<dbReference type="Proteomes" id="UP000193303">
    <property type="component" value="Unassembled WGS sequence"/>
</dbReference>
<dbReference type="SUPFAM" id="SSF51735">
    <property type="entry name" value="NAD(P)-binding Rossmann-fold domains"/>
    <property type="match status" value="1"/>
</dbReference>
<accession>A0A1X3DHL6</accession>
<gene>
    <name evidence="2" type="ORF">BV912_06920</name>
</gene>
<evidence type="ECO:0000259" key="1">
    <source>
        <dbReference type="Pfam" id="PF01370"/>
    </source>
</evidence>
<dbReference type="GO" id="GO:0044877">
    <property type="term" value="F:protein-containing complex binding"/>
    <property type="evidence" value="ECO:0007669"/>
    <property type="project" value="TreeGrafter"/>
</dbReference>